<dbReference type="Proteomes" id="UP001162483">
    <property type="component" value="Unassembled WGS sequence"/>
</dbReference>
<comment type="caution">
    <text evidence="1">The sequence shown here is derived from an EMBL/GenBank/DDBJ whole genome shotgun (WGS) entry which is preliminary data.</text>
</comment>
<keyword evidence="2" id="KW-1185">Reference proteome</keyword>
<evidence type="ECO:0000313" key="1">
    <source>
        <dbReference type="EMBL" id="CAI9601707.1"/>
    </source>
</evidence>
<organism evidence="1 2">
    <name type="scientific">Staurois parvus</name>
    <dbReference type="NCBI Taxonomy" id="386267"/>
    <lineage>
        <taxon>Eukaryota</taxon>
        <taxon>Metazoa</taxon>
        <taxon>Chordata</taxon>
        <taxon>Craniata</taxon>
        <taxon>Vertebrata</taxon>
        <taxon>Euteleostomi</taxon>
        <taxon>Amphibia</taxon>
        <taxon>Batrachia</taxon>
        <taxon>Anura</taxon>
        <taxon>Neobatrachia</taxon>
        <taxon>Ranoidea</taxon>
        <taxon>Ranidae</taxon>
        <taxon>Staurois</taxon>
    </lineage>
</organism>
<name>A0ABN9FXA3_9NEOB</name>
<reference evidence="1" key="1">
    <citation type="submission" date="2023-05" db="EMBL/GenBank/DDBJ databases">
        <authorList>
            <person name="Stuckert A."/>
        </authorList>
    </citation>
    <scope>NUCLEOTIDE SEQUENCE</scope>
</reference>
<evidence type="ECO:0000313" key="2">
    <source>
        <dbReference type="Proteomes" id="UP001162483"/>
    </source>
</evidence>
<accession>A0ABN9FXA3</accession>
<gene>
    <name evidence="1" type="ORF">SPARVUS_LOCUS13015635</name>
</gene>
<protein>
    <submittedName>
        <fullName evidence="1">Uncharacterized protein</fullName>
    </submittedName>
</protein>
<sequence length="62" mass="7496">MQCPKKMTEVWHHCNLSLETLQPCSARWWHCRLFPTLSCSHWVVVNVWELCIPFWNVLVFHS</sequence>
<proteinExistence type="predicted"/>
<dbReference type="EMBL" id="CATNWA010017599">
    <property type="protein sequence ID" value="CAI9601707.1"/>
    <property type="molecule type" value="Genomic_DNA"/>
</dbReference>